<evidence type="ECO:0000313" key="2">
    <source>
        <dbReference type="EMBL" id="KAJ8364022.1"/>
    </source>
</evidence>
<comment type="caution">
    <text evidence="2">The sequence shown here is derived from an EMBL/GenBank/DDBJ whole genome shotgun (WGS) entry which is preliminary data.</text>
</comment>
<sequence length="112" mass="12002">MSSEGSRGLRRSEPRPPPDGAGPRSRPTPDERRPSAPSPAPRKSRGAGGYEEREWSGAGDRRPRLRGADALGGRVQTARPSPPPAVRLGPRRSSPRYNCGPVLKFNGAGRVK</sequence>
<keyword evidence="3" id="KW-1185">Reference proteome</keyword>
<organism evidence="2 3">
    <name type="scientific">Synaphobranchus kaupii</name>
    <name type="common">Kaup's arrowtooth eel</name>
    <dbReference type="NCBI Taxonomy" id="118154"/>
    <lineage>
        <taxon>Eukaryota</taxon>
        <taxon>Metazoa</taxon>
        <taxon>Chordata</taxon>
        <taxon>Craniata</taxon>
        <taxon>Vertebrata</taxon>
        <taxon>Euteleostomi</taxon>
        <taxon>Actinopterygii</taxon>
        <taxon>Neopterygii</taxon>
        <taxon>Teleostei</taxon>
        <taxon>Anguilliformes</taxon>
        <taxon>Synaphobranchidae</taxon>
        <taxon>Synaphobranchus</taxon>
    </lineage>
</organism>
<protein>
    <submittedName>
        <fullName evidence="2">Uncharacterized protein</fullName>
    </submittedName>
</protein>
<feature type="compositionally biased region" description="Basic and acidic residues" evidence="1">
    <location>
        <begin position="50"/>
        <end position="62"/>
    </location>
</feature>
<dbReference type="EMBL" id="JAINUF010000004">
    <property type="protein sequence ID" value="KAJ8364022.1"/>
    <property type="molecule type" value="Genomic_DNA"/>
</dbReference>
<name>A0A9Q1J0Z2_SYNKA</name>
<reference evidence="2" key="1">
    <citation type="journal article" date="2023" name="Science">
        <title>Genome structures resolve the early diversification of teleost fishes.</title>
        <authorList>
            <person name="Parey E."/>
            <person name="Louis A."/>
            <person name="Montfort J."/>
            <person name="Bouchez O."/>
            <person name="Roques C."/>
            <person name="Iampietro C."/>
            <person name="Lluch J."/>
            <person name="Castinel A."/>
            <person name="Donnadieu C."/>
            <person name="Desvignes T."/>
            <person name="Floi Bucao C."/>
            <person name="Jouanno E."/>
            <person name="Wen M."/>
            <person name="Mejri S."/>
            <person name="Dirks R."/>
            <person name="Jansen H."/>
            <person name="Henkel C."/>
            <person name="Chen W.J."/>
            <person name="Zahm M."/>
            <person name="Cabau C."/>
            <person name="Klopp C."/>
            <person name="Thompson A.W."/>
            <person name="Robinson-Rechavi M."/>
            <person name="Braasch I."/>
            <person name="Lecointre G."/>
            <person name="Bobe J."/>
            <person name="Postlethwait J.H."/>
            <person name="Berthelot C."/>
            <person name="Roest Crollius H."/>
            <person name="Guiguen Y."/>
        </authorList>
    </citation>
    <scope>NUCLEOTIDE SEQUENCE</scope>
    <source>
        <strain evidence="2">WJC10195</strain>
    </source>
</reference>
<feature type="region of interest" description="Disordered" evidence="1">
    <location>
        <begin position="1"/>
        <end position="112"/>
    </location>
</feature>
<proteinExistence type="predicted"/>
<dbReference type="Proteomes" id="UP001152622">
    <property type="component" value="Chromosome 4"/>
</dbReference>
<evidence type="ECO:0000256" key="1">
    <source>
        <dbReference type="SAM" id="MobiDB-lite"/>
    </source>
</evidence>
<accession>A0A9Q1J0Z2</accession>
<dbReference type="AlphaFoldDB" id="A0A9Q1J0Z2"/>
<evidence type="ECO:0000313" key="3">
    <source>
        <dbReference type="Proteomes" id="UP001152622"/>
    </source>
</evidence>
<gene>
    <name evidence="2" type="ORF">SKAU_G00128530</name>
</gene>